<keyword evidence="2" id="KW-1185">Reference proteome</keyword>
<gene>
    <name evidence="1" type="ORF">RRG08_017476</name>
</gene>
<evidence type="ECO:0000313" key="2">
    <source>
        <dbReference type="Proteomes" id="UP001283361"/>
    </source>
</evidence>
<reference evidence="1" key="1">
    <citation type="journal article" date="2023" name="G3 (Bethesda)">
        <title>A reference genome for the long-term kleptoplast-retaining sea slug Elysia crispata morphotype clarki.</title>
        <authorList>
            <person name="Eastman K.E."/>
            <person name="Pendleton A.L."/>
            <person name="Shaikh M.A."/>
            <person name="Suttiyut T."/>
            <person name="Ogas R."/>
            <person name="Tomko P."/>
            <person name="Gavelis G."/>
            <person name="Widhalm J.R."/>
            <person name="Wisecaver J.H."/>
        </authorList>
    </citation>
    <scope>NUCLEOTIDE SEQUENCE</scope>
    <source>
        <strain evidence="1">ECLA1</strain>
    </source>
</reference>
<dbReference type="AlphaFoldDB" id="A0AAE0YIC2"/>
<dbReference type="Proteomes" id="UP001283361">
    <property type="component" value="Unassembled WGS sequence"/>
</dbReference>
<accession>A0AAE0YIC2</accession>
<name>A0AAE0YIC2_9GAST</name>
<dbReference type="EMBL" id="JAWDGP010006142">
    <property type="protein sequence ID" value="KAK3746468.1"/>
    <property type="molecule type" value="Genomic_DNA"/>
</dbReference>
<sequence>MVQEQTLSWYKSKLCHGTRPNFVMVQDQTLSWYKTKLCHGTRPNFVLINRFRFAGNNWVRYTTPPQMCKEDTVNNREWRHQKVR</sequence>
<comment type="caution">
    <text evidence="1">The sequence shown here is derived from an EMBL/GenBank/DDBJ whole genome shotgun (WGS) entry which is preliminary data.</text>
</comment>
<organism evidence="1 2">
    <name type="scientific">Elysia crispata</name>
    <name type="common">lettuce slug</name>
    <dbReference type="NCBI Taxonomy" id="231223"/>
    <lineage>
        <taxon>Eukaryota</taxon>
        <taxon>Metazoa</taxon>
        <taxon>Spiralia</taxon>
        <taxon>Lophotrochozoa</taxon>
        <taxon>Mollusca</taxon>
        <taxon>Gastropoda</taxon>
        <taxon>Heterobranchia</taxon>
        <taxon>Euthyneura</taxon>
        <taxon>Panpulmonata</taxon>
        <taxon>Sacoglossa</taxon>
        <taxon>Placobranchoidea</taxon>
        <taxon>Plakobranchidae</taxon>
        <taxon>Elysia</taxon>
    </lineage>
</organism>
<proteinExistence type="predicted"/>
<protein>
    <submittedName>
        <fullName evidence="1">Uncharacterized protein</fullName>
    </submittedName>
</protein>
<evidence type="ECO:0000313" key="1">
    <source>
        <dbReference type="EMBL" id="KAK3746468.1"/>
    </source>
</evidence>